<dbReference type="PANTHER" id="PTHR24413">
    <property type="entry name" value="SPECKLE-TYPE POZ PROTEIN"/>
    <property type="match status" value="1"/>
</dbReference>
<dbReference type="EMBL" id="JAHFYH010000007">
    <property type="protein sequence ID" value="KAH0229829.1"/>
    <property type="molecule type" value="Genomic_DNA"/>
</dbReference>
<dbReference type="SMART" id="SM00225">
    <property type="entry name" value="BTB"/>
    <property type="match status" value="1"/>
</dbReference>
<dbReference type="Gene3D" id="3.30.710.10">
    <property type="entry name" value="Potassium Channel Kv1.1, Chain A"/>
    <property type="match status" value="1"/>
</dbReference>
<dbReference type="InterPro" id="IPR000210">
    <property type="entry name" value="BTB/POZ_dom"/>
</dbReference>
<feature type="non-terminal residue" evidence="2">
    <location>
        <position position="275"/>
    </location>
</feature>
<evidence type="ECO:0000259" key="1">
    <source>
        <dbReference type="PROSITE" id="PS50097"/>
    </source>
</evidence>
<organism evidence="2 3">
    <name type="scientific">Aureobasidium melanogenum</name>
    <name type="common">Aureobasidium pullulans var. melanogenum</name>
    <dbReference type="NCBI Taxonomy" id="46634"/>
    <lineage>
        <taxon>Eukaryota</taxon>
        <taxon>Fungi</taxon>
        <taxon>Dikarya</taxon>
        <taxon>Ascomycota</taxon>
        <taxon>Pezizomycotina</taxon>
        <taxon>Dothideomycetes</taxon>
        <taxon>Dothideomycetidae</taxon>
        <taxon>Dothideales</taxon>
        <taxon>Saccotheciaceae</taxon>
        <taxon>Aureobasidium</taxon>
    </lineage>
</organism>
<accession>A0A9P8K903</accession>
<comment type="caution">
    <text evidence="2">The sequence shown here is derived from an EMBL/GenBank/DDBJ whole genome shotgun (WGS) entry which is preliminary data.</text>
</comment>
<name>A0A9P8K903_AURME</name>
<dbReference type="CDD" id="cd18186">
    <property type="entry name" value="BTB_POZ_ZBTB_KLHL-like"/>
    <property type="match status" value="1"/>
</dbReference>
<dbReference type="SUPFAM" id="SSF54695">
    <property type="entry name" value="POZ domain"/>
    <property type="match status" value="1"/>
</dbReference>
<dbReference type="OrthoDB" id="6359816at2759"/>
<dbReference type="InterPro" id="IPR011333">
    <property type="entry name" value="SKP1/BTB/POZ_sf"/>
</dbReference>
<sequence>MTTKNIMENRNLSLFNSNTLSDITMKFNGRQVSAHKAILAQKSGYFMTAFISLLPVATSKEVDLGDDDDPEAIQAMLRYIYDMPYAHQVTDHSSFEEDLVFCLNVFIVADKYDVTGLRRKVVPDFRLHLERTWRSETFVACMKKLYGPESIHMADPSLQTAVADFFVDNMSKIVHHQSLVTMIEQDNSFTGRILAGLLKPTSGSIRYLSVCHKPHRGMRAGPDCTSRLVGDSGYLAAAMNGHCVHCGTAAGAAYNKTGGGTADSQFRHTVKVVLM</sequence>
<protein>
    <recommendedName>
        <fullName evidence="1">BTB domain-containing protein</fullName>
    </recommendedName>
</protein>
<reference evidence="2" key="2">
    <citation type="submission" date="2021-08" db="EMBL/GenBank/DDBJ databases">
        <authorList>
            <person name="Gostincar C."/>
            <person name="Sun X."/>
            <person name="Song Z."/>
            <person name="Gunde-Cimerman N."/>
        </authorList>
    </citation>
    <scope>NUCLEOTIDE SEQUENCE</scope>
    <source>
        <strain evidence="2">EXF-8016</strain>
    </source>
</reference>
<dbReference type="AlphaFoldDB" id="A0A9P8K903"/>
<gene>
    <name evidence="2" type="ORF">KCV03_g1655</name>
</gene>
<dbReference type="Pfam" id="PF00651">
    <property type="entry name" value="BTB"/>
    <property type="match status" value="1"/>
</dbReference>
<feature type="domain" description="BTB" evidence="1">
    <location>
        <begin position="21"/>
        <end position="82"/>
    </location>
</feature>
<proteinExistence type="predicted"/>
<reference evidence="2" key="1">
    <citation type="journal article" date="2021" name="J Fungi (Basel)">
        <title>Virulence traits and population genomics of the black yeast Aureobasidium melanogenum.</title>
        <authorList>
            <person name="Cernosa A."/>
            <person name="Sun X."/>
            <person name="Gostincar C."/>
            <person name="Fang C."/>
            <person name="Gunde-Cimerman N."/>
            <person name="Song Z."/>
        </authorList>
    </citation>
    <scope>NUCLEOTIDE SEQUENCE</scope>
    <source>
        <strain evidence="2">EXF-8016</strain>
    </source>
</reference>
<evidence type="ECO:0000313" key="3">
    <source>
        <dbReference type="Proteomes" id="UP000767238"/>
    </source>
</evidence>
<evidence type="ECO:0000313" key="2">
    <source>
        <dbReference type="EMBL" id="KAH0229829.1"/>
    </source>
</evidence>
<dbReference type="Proteomes" id="UP000767238">
    <property type="component" value="Unassembled WGS sequence"/>
</dbReference>
<dbReference type="PROSITE" id="PS50097">
    <property type="entry name" value="BTB"/>
    <property type="match status" value="1"/>
</dbReference>